<keyword evidence="3" id="KW-0862">Zinc</keyword>
<comment type="caution">
    <text evidence="4">The sequence shown here is derived from an EMBL/GenBank/DDBJ whole genome shotgun (WGS) entry which is preliminary data.</text>
</comment>
<reference evidence="4 5" key="1">
    <citation type="journal article" date="2015" name="Nature">
        <title>rRNA introns, odd ribosomes, and small enigmatic genomes across a large radiation of phyla.</title>
        <authorList>
            <person name="Brown C.T."/>
            <person name="Hug L.A."/>
            <person name="Thomas B.C."/>
            <person name="Sharon I."/>
            <person name="Castelle C.J."/>
            <person name="Singh A."/>
            <person name="Wilkins M.J."/>
            <person name="Williams K.H."/>
            <person name="Banfield J.F."/>
        </authorList>
    </citation>
    <scope>NUCLEOTIDE SEQUENCE [LARGE SCALE GENOMIC DNA]</scope>
</reference>
<organism evidence="4 5">
    <name type="scientific">Berkelbacteria bacterium GW2011_GWA2_38_9</name>
    <dbReference type="NCBI Taxonomy" id="1618334"/>
    <lineage>
        <taxon>Bacteria</taxon>
        <taxon>Candidatus Berkelbacteria</taxon>
    </lineage>
</organism>
<evidence type="ECO:0000256" key="2">
    <source>
        <dbReference type="PIRSR" id="PIRSR001359-2"/>
    </source>
</evidence>
<dbReference type="Proteomes" id="UP000033934">
    <property type="component" value="Unassembled WGS sequence"/>
</dbReference>
<name>A0A0G0LRC9_9BACT</name>
<dbReference type="GO" id="GO:0005975">
    <property type="term" value="P:carbohydrate metabolic process"/>
    <property type="evidence" value="ECO:0007669"/>
    <property type="project" value="InterPro"/>
</dbReference>
<keyword evidence="3" id="KW-0479">Metal-binding</keyword>
<dbReference type="AlphaFoldDB" id="A0A0G0LRC9"/>
<dbReference type="InterPro" id="IPR000771">
    <property type="entry name" value="FBA_II"/>
</dbReference>
<evidence type="ECO:0000313" key="5">
    <source>
        <dbReference type="Proteomes" id="UP000033934"/>
    </source>
</evidence>
<dbReference type="Pfam" id="PF01116">
    <property type="entry name" value="F_bP_aldolase"/>
    <property type="match status" value="1"/>
</dbReference>
<dbReference type="SUPFAM" id="SSF51569">
    <property type="entry name" value="Aldolase"/>
    <property type="match status" value="1"/>
</dbReference>
<feature type="binding site" evidence="3">
    <location>
        <position position="133"/>
    </location>
    <ligand>
        <name>Zn(2+)</name>
        <dbReference type="ChEBI" id="CHEBI:29105"/>
        <label>2</label>
    </ligand>
</feature>
<feature type="binding site" evidence="3">
    <location>
        <position position="82"/>
    </location>
    <ligand>
        <name>Zn(2+)</name>
        <dbReference type="ChEBI" id="CHEBI:29105"/>
        <label>1</label>
        <note>catalytic</note>
    </ligand>
</feature>
<dbReference type="InterPro" id="IPR013785">
    <property type="entry name" value="Aldolase_TIM"/>
</dbReference>
<dbReference type="PANTHER" id="PTHR30304:SF0">
    <property type="entry name" value="D-TAGATOSE-1,6-BISPHOSPHATE ALDOLASE SUBUNIT GATY-RELATED"/>
    <property type="match status" value="1"/>
</dbReference>
<feature type="binding site" evidence="3">
    <location>
        <position position="205"/>
    </location>
    <ligand>
        <name>Zn(2+)</name>
        <dbReference type="ChEBI" id="CHEBI:29105"/>
        <label>1</label>
        <note>catalytic</note>
    </ligand>
</feature>
<evidence type="ECO:0000256" key="3">
    <source>
        <dbReference type="PIRSR" id="PIRSR001359-3"/>
    </source>
</evidence>
<gene>
    <name evidence="4" type="ORF">UT11_C0003G0009</name>
</gene>
<evidence type="ECO:0000256" key="1">
    <source>
        <dbReference type="PIRSR" id="PIRSR001359-1"/>
    </source>
</evidence>
<dbReference type="InterPro" id="IPR050246">
    <property type="entry name" value="Class_II_FBP_aldolase"/>
</dbReference>
<dbReference type="PROSITE" id="PS00806">
    <property type="entry name" value="ALDOLASE_CLASS_II_2"/>
    <property type="match status" value="1"/>
</dbReference>
<dbReference type="GO" id="GO:0016832">
    <property type="term" value="F:aldehyde-lyase activity"/>
    <property type="evidence" value="ECO:0007669"/>
    <property type="project" value="InterPro"/>
</dbReference>
<dbReference type="CDD" id="cd00947">
    <property type="entry name" value="TBP_aldolase_IIB"/>
    <property type="match status" value="1"/>
</dbReference>
<dbReference type="NCBIfam" id="TIGR00167">
    <property type="entry name" value="cbbA"/>
    <property type="match status" value="1"/>
</dbReference>
<comment type="cofactor">
    <cofactor evidence="3">
        <name>Zn(2+)</name>
        <dbReference type="ChEBI" id="CHEBI:29105"/>
    </cofactor>
    <text evidence="3">Binds 2 Zn(2+) ions per subunit. One is catalytic and the other provides a structural contribution.</text>
</comment>
<dbReference type="GO" id="GO:0008270">
    <property type="term" value="F:zinc ion binding"/>
    <property type="evidence" value="ECO:0007669"/>
    <property type="project" value="InterPro"/>
</dbReference>
<protein>
    <submittedName>
        <fullName evidence="4">Fructose-bisphosphate aldolase</fullName>
    </submittedName>
</protein>
<evidence type="ECO:0000313" key="4">
    <source>
        <dbReference type="EMBL" id="KKQ90555.1"/>
    </source>
</evidence>
<feature type="binding site" evidence="2">
    <location>
        <position position="178"/>
    </location>
    <ligand>
        <name>dihydroxyacetone phosphate</name>
        <dbReference type="ChEBI" id="CHEBI:57642"/>
    </ligand>
</feature>
<feature type="binding site" evidence="3">
    <location>
        <position position="103"/>
    </location>
    <ligand>
        <name>Zn(2+)</name>
        <dbReference type="ChEBI" id="CHEBI:29105"/>
        <label>2</label>
    </ligand>
</feature>
<feature type="active site" description="Proton donor" evidence="1">
    <location>
        <position position="81"/>
    </location>
</feature>
<proteinExistence type="predicted"/>
<feature type="binding site" evidence="2">
    <location>
        <begin position="227"/>
        <end position="230"/>
    </location>
    <ligand>
        <name>dihydroxyacetone phosphate</name>
        <dbReference type="ChEBI" id="CHEBI:57642"/>
    </ligand>
</feature>
<feature type="binding site" evidence="2">
    <location>
        <begin position="206"/>
        <end position="208"/>
    </location>
    <ligand>
        <name>dihydroxyacetone phosphate</name>
        <dbReference type="ChEBI" id="CHEBI:57642"/>
    </ligand>
</feature>
<feature type="binding site" evidence="3">
    <location>
        <position position="177"/>
    </location>
    <ligand>
        <name>Zn(2+)</name>
        <dbReference type="ChEBI" id="CHEBI:29105"/>
        <label>1</label>
        <note>catalytic</note>
    </ligand>
</feature>
<dbReference type="PIRSF" id="PIRSF001359">
    <property type="entry name" value="F_bP_aldolase_II"/>
    <property type="match status" value="1"/>
</dbReference>
<dbReference type="Gene3D" id="3.20.20.70">
    <property type="entry name" value="Aldolase class I"/>
    <property type="match status" value="1"/>
</dbReference>
<dbReference type="EMBL" id="LBVO01000003">
    <property type="protein sequence ID" value="KKQ90555.1"/>
    <property type="molecule type" value="Genomic_DNA"/>
</dbReference>
<dbReference type="PANTHER" id="PTHR30304">
    <property type="entry name" value="D-TAGATOSE-1,6-BISPHOSPHATE ALDOLASE"/>
    <property type="match status" value="1"/>
</dbReference>
<accession>A0A0G0LRC9</accession>
<sequence>MIVSLNDILPIAQKKKYAIPAFNTFNLEVTQGILAAAEIEKSPVIISVSEKSIEYAGLLTIYQIIFSLASKSKIPVVIHLDHGKLIELVQQVIDQGFSSVMYDGSKLEFSENIKNTAKVVNLAHRSDISVEGELGTIGGQEDKTSSRNIIYANPKDVLEFVDSTNVDALAVALGTSHGLPVRREHVDFDLLQAIRQICPIPLVLHGASNLSPKILTKAAKNGISKVNIDTELRQGFTKGVREILDDKKLYDPRAYLSEGRLEIKKIAARIINILGSNNKA</sequence>